<evidence type="ECO:0000313" key="2">
    <source>
        <dbReference type="EMBL" id="MDG5486708.1"/>
    </source>
</evidence>
<dbReference type="Proteomes" id="UP001154266">
    <property type="component" value="Unassembled WGS sequence"/>
</dbReference>
<reference evidence="2" key="1">
    <citation type="journal article" date="2023" name="Environ. Microbiol.">
        <title>The 2-methylpropene degradation pathway in Mycobacteriaceae family strains.</title>
        <authorList>
            <person name="Helbich S."/>
            <person name="Barrantes I."/>
            <person name="Dos Anjos Borges L.G."/>
            <person name="Pieper D.H."/>
            <person name="Vainshtein Y."/>
            <person name="Sohn K."/>
            <person name="Engesser K.H."/>
        </authorList>
    </citation>
    <scope>NUCLEOTIDE SEQUENCE</scope>
    <source>
        <strain evidence="2">IBE100</strain>
    </source>
</reference>
<evidence type="ECO:0000313" key="3">
    <source>
        <dbReference type="Proteomes" id="UP001154266"/>
    </source>
</evidence>
<dbReference type="SUPFAM" id="SSF56029">
    <property type="entry name" value="Monooxygenase (hydroxylase) regulatory protein"/>
    <property type="match status" value="1"/>
</dbReference>
<proteinExistence type="inferred from homology"/>
<name>A0ABT6GZ58_MYCGU</name>
<keyword evidence="3" id="KW-1185">Reference proteome</keyword>
<protein>
    <submittedName>
        <fullName evidence="2">MmoB/DmpM family protein</fullName>
    </submittedName>
</protein>
<comment type="caution">
    <text evidence="2">The sequence shown here is derived from an EMBL/GenBank/DDBJ whole genome shotgun (WGS) entry which is preliminary data.</text>
</comment>
<gene>
    <name evidence="2" type="ORF">MNO81_28270</name>
</gene>
<dbReference type="Gene3D" id="3.90.56.10">
    <property type="entry name" value="Monooxygenase component MmoB/DmpM"/>
    <property type="match status" value="1"/>
</dbReference>
<sequence length="97" mass="11143">MTEIEPRVRMVGIDLQDTDEARSIIDALEQDNPDAVIRRMPGMVKVQGPRKLVLLRSTVEELRGQEWDTQDLQLSLISLSGNVSSWDEDEIVLEWEH</sequence>
<evidence type="ECO:0000256" key="1">
    <source>
        <dbReference type="ARBA" id="ARBA00006313"/>
    </source>
</evidence>
<dbReference type="RefSeq" id="WP_278223814.1">
    <property type="nucleotide sequence ID" value="NZ_JAKZMO010000041.1"/>
</dbReference>
<comment type="similarity">
    <text evidence="1">Belongs to the TmoD/XamoD family.</text>
</comment>
<organism evidence="2 3">
    <name type="scientific">Mycolicibacterium gadium</name>
    <name type="common">Mycobacterium gadium</name>
    <dbReference type="NCBI Taxonomy" id="1794"/>
    <lineage>
        <taxon>Bacteria</taxon>
        <taxon>Bacillati</taxon>
        <taxon>Actinomycetota</taxon>
        <taxon>Actinomycetes</taxon>
        <taxon>Mycobacteriales</taxon>
        <taxon>Mycobacteriaceae</taxon>
        <taxon>Mycolicibacterium</taxon>
    </lineage>
</organism>
<accession>A0ABT6GZ58</accession>
<dbReference type="InterPro" id="IPR036889">
    <property type="entry name" value="mOase_MmoB_DmpM_sf"/>
</dbReference>
<dbReference type="EMBL" id="JAKZMO010000041">
    <property type="protein sequence ID" value="MDG5486708.1"/>
    <property type="molecule type" value="Genomic_DNA"/>
</dbReference>
<dbReference type="InterPro" id="IPR003454">
    <property type="entry name" value="MOase_MmoB_DmpM"/>
</dbReference>
<dbReference type="Pfam" id="PF02406">
    <property type="entry name" value="MmoB_DmpM"/>
    <property type="match status" value="1"/>
</dbReference>